<reference evidence="13" key="1">
    <citation type="journal article" date="2019" name="Gigascience">
        <title>De novo genome assembly of the endangered Acer yangbiense, a plant species with extremely small populations endemic to Yunnan Province, China.</title>
        <authorList>
            <person name="Yang J."/>
            <person name="Wariss H.M."/>
            <person name="Tao L."/>
            <person name="Zhang R."/>
            <person name="Yun Q."/>
            <person name="Hollingsworth P."/>
            <person name="Dao Z."/>
            <person name="Luo G."/>
            <person name="Guo H."/>
            <person name="Ma Y."/>
            <person name="Sun W."/>
        </authorList>
    </citation>
    <scope>NUCLEOTIDE SEQUENCE [LARGE SCALE GENOMIC DNA]</scope>
    <source>
        <strain evidence="13">cv. br00</strain>
    </source>
</reference>
<feature type="domain" description="Leucine-rich repeat-containing N-terminal plant-type" evidence="10">
    <location>
        <begin position="15"/>
        <end position="52"/>
    </location>
</feature>
<evidence type="ECO:0000256" key="4">
    <source>
        <dbReference type="ARBA" id="ARBA00022692"/>
    </source>
</evidence>
<dbReference type="PANTHER" id="PTHR48007">
    <property type="entry name" value="LEUCINE-RICH REPEAT RECEPTOR-LIKE PROTEIN KINASE PXC1"/>
    <property type="match status" value="1"/>
</dbReference>
<comment type="similarity">
    <text evidence="2">Belongs to the RLP family.</text>
</comment>
<dbReference type="EMBL" id="VDCV01000010">
    <property type="protein sequence ID" value="KAB5538985.1"/>
    <property type="molecule type" value="Genomic_DNA"/>
</dbReference>
<dbReference type="GO" id="GO:0016020">
    <property type="term" value="C:membrane"/>
    <property type="evidence" value="ECO:0007669"/>
    <property type="project" value="UniProtKB-SubCell"/>
</dbReference>
<proteinExistence type="inferred from homology"/>
<evidence type="ECO:0000256" key="9">
    <source>
        <dbReference type="ARBA" id="ARBA00023180"/>
    </source>
</evidence>
<accession>A0A5N5L888</accession>
<dbReference type="InterPro" id="IPR032675">
    <property type="entry name" value="LRR_dom_sf"/>
</dbReference>
<evidence type="ECO:0000256" key="7">
    <source>
        <dbReference type="ARBA" id="ARBA00022989"/>
    </source>
</evidence>
<evidence type="ECO:0000259" key="10">
    <source>
        <dbReference type="Pfam" id="PF08263"/>
    </source>
</evidence>
<sequence>MQPISSSLSLSGGGTDRLSLLALKAQITGDPLGALSSWNESLHFCEWSGVTCGRRHHRAVELDLHSCKLAGSLSPHIGNLSFLRILDLSNNSFSQNIPQELGRLFRLLQLNLENNTFTGEIPANISYCSNLQLIDLRGNDLIGKIPVELGSLLNLQACLLTANHLVGEIPLSFENLSSVESIRLGDNHLQGSLPYGIGRLKRLKKLSVPINNLSGTIPPSMYNLSSLTFFSVAINQFHGSLPSDLGQKLPSLEVLLFYANKFNGPIPVTIFNASTLSRIDLGNNSFTGKVPPFPNLPNLQHLYIDSNELGNGEEGDLIFLHSLANCTNLEVLVMGDNNLVEETSCTASDTMRRIGNNKALECLVSIMEVGVSCSEEVPRERTNISHAVAELLRIRDILLGTRRHGQRTCLRLSKWKMKVVKEGRGSVGASCRK</sequence>
<dbReference type="AlphaFoldDB" id="A0A5N5L888"/>
<keyword evidence="4" id="KW-0812">Transmembrane</keyword>
<dbReference type="InterPro" id="IPR055414">
    <property type="entry name" value="LRR_R13L4/SHOC2-like"/>
</dbReference>
<evidence type="ECO:0000256" key="8">
    <source>
        <dbReference type="ARBA" id="ARBA00023136"/>
    </source>
</evidence>
<keyword evidence="5" id="KW-0732">Signal</keyword>
<keyword evidence="13" id="KW-1185">Reference proteome</keyword>
<dbReference type="Gene3D" id="3.80.10.10">
    <property type="entry name" value="Ribonuclease Inhibitor"/>
    <property type="match status" value="3"/>
</dbReference>
<dbReference type="PANTHER" id="PTHR48007:SF76">
    <property type="entry name" value="OS03G0145102 PROTEIN"/>
    <property type="match status" value="1"/>
</dbReference>
<organism evidence="12 13">
    <name type="scientific">Salix brachista</name>
    <dbReference type="NCBI Taxonomy" id="2182728"/>
    <lineage>
        <taxon>Eukaryota</taxon>
        <taxon>Viridiplantae</taxon>
        <taxon>Streptophyta</taxon>
        <taxon>Embryophyta</taxon>
        <taxon>Tracheophyta</taxon>
        <taxon>Spermatophyta</taxon>
        <taxon>Magnoliopsida</taxon>
        <taxon>eudicotyledons</taxon>
        <taxon>Gunneridae</taxon>
        <taxon>Pentapetalae</taxon>
        <taxon>rosids</taxon>
        <taxon>fabids</taxon>
        <taxon>Malpighiales</taxon>
        <taxon>Salicaceae</taxon>
        <taxon>Saliceae</taxon>
        <taxon>Salix</taxon>
    </lineage>
</organism>
<dbReference type="InterPro" id="IPR013210">
    <property type="entry name" value="LRR_N_plant-typ"/>
</dbReference>
<keyword evidence="8" id="KW-0472">Membrane</keyword>
<evidence type="ECO:0000256" key="2">
    <source>
        <dbReference type="ARBA" id="ARBA00009592"/>
    </source>
</evidence>
<keyword evidence="9" id="KW-0325">Glycoprotein</keyword>
<protein>
    <submittedName>
        <fullName evidence="12">Uncharacterized protein</fullName>
    </submittedName>
</protein>
<evidence type="ECO:0000259" key="11">
    <source>
        <dbReference type="Pfam" id="PF23598"/>
    </source>
</evidence>
<keyword evidence="3" id="KW-0433">Leucine-rich repeat</keyword>
<dbReference type="InterPro" id="IPR046959">
    <property type="entry name" value="PRK1-6/SRF4-like"/>
</dbReference>
<feature type="domain" description="Disease resistance R13L4/SHOC-2-like LRR" evidence="11">
    <location>
        <begin position="70"/>
        <end position="207"/>
    </location>
</feature>
<dbReference type="Pfam" id="PF23598">
    <property type="entry name" value="LRR_14"/>
    <property type="match status" value="1"/>
</dbReference>
<comment type="caution">
    <text evidence="12">The sequence shown here is derived from an EMBL/GenBank/DDBJ whole genome shotgun (WGS) entry which is preliminary data.</text>
</comment>
<evidence type="ECO:0000256" key="6">
    <source>
        <dbReference type="ARBA" id="ARBA00022737"/>
    </source>
</evidence>
<dbReference type="Proteomes" id="UP000326939">
    <property type="component" value="Chromosome 10"/>
</dbReference>
<evidence type="ECO:0000313" key="13">
    <source>
        <dbReference type="Proteomes" id="UP000326939"/>
    </source>
</evidence>
<dbReference type="SUPFAM" id="SSF52058">
    <property type="entry name" value="L domain-like"/>
    <property type="match status" value="1"/>
</dbReference>
<evidence type="ECO:0000256" key="3">
    <source>
        <dbReference type="ARBA" id="ARBA00022614"/>
    </source>
</evidence>
<keyword evidence="7" id="KW-1133">Transmembrane helix</keyword>
<dbReference type="Pfam" id="PF08263">
    <property type="entry name" value="LRRNT_2"/>
    <property type="match status" value="1"/>
</dbReference>
<dbReference type="FunFam" id="3.80.10.10:FF:000275">
    <property type="entry name" value="Leucine-rich repeat receptor-like protein kinase"/>
    <property type="match status" value="1"/>
</dbReference>
<evidence type="ECO:0000256" key="5">
    <source>
        <dbReference type="ARBA" id="ARBA00022729"/>
    </source>
</evidence>
<comment type="subcellular location">
    <subcellularLocation>
        <location evidence="1">Membrane</location>
        <topology evidence="1">Single-pass type I membrane protein</topology>
    </subcellularLocation>
</comment>
<dbReference type="FunFam" id="3.80.10.10:FF:001158">
    <property type="entry name" value="Leucine-rich repeat protein kinase family protein"/>
    <property type="match status" value="1"/>
</dbReference>
<keyword evidence="6" id="KW-0677">Repeat</keyword>
<gene>
    <name evidence="12" type="ORF">DKX38_016518</name>
</gene>
<name>A0A5N5L888_9ROSI</name>
<evidence type="ECO:0000256" key="1">
    <source>
        <dbReference type="ARBA" id="ARBA00004479"/>
    </source>
</evidence>
<evidence type="ECO:0000313" key="12">
    <source>
        <dbReference type="EMBL" id="KAB5538985.1"/>
    </source>
</evidence>